<evidence type="ECO:0008006" key="3">
    <source>
        <dbReference type="Google" id="ProtNLM"/>
    </source>
</evidence>
<reference evidence="1 2" key="1">
    <citation type="submission" date="2016-02" db="EMBL/GenBank/DDBJ databases">
        <title>Draft genome sequence of Thermodesulfatator sp. S606.</title>
        <authorList>
            <person name="Lai Q."/>
            <person name="Cao J."/>
            <person name="Dupont S."/>
            <person name="Shao Z."/>
            <person name="Jebbar M."/>
            <person name="Alain K."/>
        </authorList>
    </citation>
    <scope>NUCLEOTIDE SEQUENCE [LARGE SCALE GENOMIC DNA]</scope>
    <source>
        <strain evidence="1 2">S606</strain>
    </source>
</reference>
<sequence>MLKLVQKYRNEAEICLNSKAYFAGLVSTRAALETILMARFLLELFDWSEKDLKKYNITITDDNEIYLSRIPNLKTLIDETYKAKLITKTGYNAAHRIREWGNKIHSVKVTNMKRLPNISSRNLNARLKDLDLVIDQLLKTI</sequence>
<dbReference type="RefSeq" id="WP_068541066.1">
    <property type="nucleotide sequence ID" value="NZ_LSFI01000007.1"/>
</dbReference>
<comment type="caution">
    <text evidence="1">The sequence shown here is derived from an EMBL/GenBank/DDBJ whole genome shotgun (WGS) entry which is preliminary data.</text>
</comment>
<proteinExistence type="predicted"/>
<gene>
    <name evidence="1" type="ORF">TH606_02210</name>
</gene>
<dbReference type="EMBL" id="LSFI01000007">
    <property type="protein sequence ID" value="OAG28296.1"/>
    <property type="molecule type" value="Genomic_DNA"/>
</dbReference>
<name>A0A177E9B3_9BACT</name>
<evidence type="ECO:0000313" key="2">
    <source>
        <dbReference type="Proteomes" id="UP000076964"/>
    </source>
</evidence>
<keyword evidence="2" id="KW-1185">Reference proteome</keyword>
<accession>A0A177E9B3</accession>
<organism evidence="1 2">
    <name type="scientific">Thermodesulfatator autotrophicus</name>
    <dbReference type="NCBI Taxonomy" id="1795632"/>
    <lineage>
        <taxon>Bacteria</taxon>
        <taxon>Pseudomonadati</taxon>
        <taxon>Thermodesulfobacteriota</taxon>
        <taxon>Thermodesulfobacteria</taxon>
        <taxon>Thermodesulfobacteriales</taxon>
        <taxon>Thermodesulfatatoraceae</taxon>
        <taxon>Thermodesulfatator</taxon>
    </lineage>
</organism>
<evidence type="ECO:0000313" key="1">
    <source>
        <dbReference type="EMBL" id="OAG28296.1"/>
    </source>
</evidence>
<dbReference type="Proteomes" id="UP000076964">
    <property type="component" value="Unassembled WGS sequence"/>
</dbReference>
<dbReference type="STRING" id="1795632.TH606_02210"/>
<protein>
    <recommendedName>
        <fullName evidence="3">DUF4145 domain-containing protein</fullName>
    </recommendedName>
</protein>
<dbReference type="AlphaFoldDB" id="A0A177E9B3"/>